<reference evidence="1 2" key="1">
    <citation type="journal article" date="2016" name="Mol. Biol. Evol.">
        <title>Comparative Genomics of Early-Diverging Mushroom-Forming Fungi Provides Insights into the Origins of Lignocellulose Decay Capabilities.</title>
        <authorList>
            <person name="Nagy L.G."/>
            <person name="Riley R."/>
            <person name="Tritt A."/>
            <person name="Adam C."/>
            <person name="Daum C."/>
            <person name="Floudas D."/>
            <person name="Sun H."/>
            <person name="Yadav J.S."/>
            <person name="Pangilinan J."/>
            <person name="Larsson K.H."/>
            <person name="Matsuura K."/>
            <person name="Barry K."/>
            <person name="Labutti K."/>
            <person name="Kuo R."/>
            <person name="Ohm R.A."/>
            <person name="Bhattacharya S.S."/>
            <person name="Shirouzu T."/>
            <person name="Yoshinaga Y."/>
            <person name="Martin F.M."/>
            <person name="Grigoriev I.V."/>
            <person name="Hibbett D.S."/>
        </authorList>
    </citation>
    <scope>NUCLEOTIDE SEQUENCE [LARGE SCALE GENOMIC DNA]</scope>
    <source>
        <strain evidence="1 2">CBS 109695</strain>
    </source>
</reference>
<dbReference type="AlphaFoldDB" id="A0A166SWU1"/>
<keyword evidence="2" id="KW-1185">Reference proteome</keyword>
<accession>A0A166SWU1</accession>
<organism evidence="1 2">
    <name type="scientific">Athelia psychrophila</name>
    <dbReference type="NCBI Taxonomy" id="1759441"/>
    <lineage>
        <taxon>Eukaryota</taxon>
        <taxon>Fungi</taxon>
        <taxon>Dikarya</taxon>
        <taxon>Basidiomycota</taxon>
        <taxon>Agaricomycotina</taxon>
        <taxon>Agaricomycetes</taxon>
        <taxon>Agaricomycetidae</taxon>
        <taxon>Atheliales</taxon>
        <taxon>Atheliaceae</taxon>
        <taxon>Athelia</taxon>
    </lineage>
</organism>
<gene>
    <name evidence="1" type="ORF">FIBSPDRAFT_1038624</name>
</gene>
<protein>
    <submittedName>
        <fullName evidence="1">Uncharacterized protein</fullName>
    </submittedName>
</protein>
<sequence length="284" mass="32768">MLSLGVFKSLEYHLPPSYDAVTPPPSPTQTRHPVYPVHDASDDEPFYIKDEPLTRSRIVKALAGLLVAFLLSHILHAGLRTSGCESTIEKQREREVQHARQTQELEWTHLVEQTRLQERLLEYEWKRREEEQERRGLRWDAPLAVKCSAYGVREYRSRLLNIVPYRYNWQDHCEEIPLTLHGQSLKTSRCENESGVVWGYWTVENDPLCAPYFTEWTDTGCTANGSRLRRASALLDGIPAGSDGLDLCASTPFNFWSKEFHRPTRCTEKRGVIIAHWEVEDASC</sequence>
<dbReference type="STRING" id="436010.A0A166SWU1"/>
<dbReference type="Proteomes" id="UP000076532">
    <property type="component" value="Unassembled WGS sequence"/>
</dbReference>
<dbReference type="EMBL" id="KV417496">
    <property type="protein sequence ID" value="KZP29924.1"/>
    <property type="molecule type" value="Genomic_DNA"/>
</dbReference>
<name>A0A166SWU1_9AGAM</name>
<evidence type="ECO:0000313" key="2">
    <source>
        <dbReference type="Proteomes" id="UP000076532"/>
    </source>
</evidence>
<proteinExistence type="predicted"/>
<evidence type="ECO:0000313" key="1">
    <source>
        <dbReference type="EMBL" id="KZP29924.1"/>
    </source>
</evidence>
<dbReference type="OrthoDB" id="3153758at2759"/>